<feature type="transmembrane region" description="Helical" evidence="1">
    <location>
        <begin position="21"/>
        <end position="41"/>
    </location>
</feature>
<dbReference type="EMBL" id="FNTJ01000001">
    <property type="protein sequence ID" value="SEB61560.1"/>
    <property type="molecule type" value="Genomic_DNA"/>
</dbReference>
<name>A0A1H4KSP5_9PSED</name>
<keyword evidence="1" id="KW-0812">Transmembrane</keyword>
<dbReference type="SUPFAM" id="SSF53254">
    <property type="entry name" value="Phosphoglycerate mutase-like"/>
    <property type="match status" value="1"/>
</dbReference>
<dbReference type="Gene3D" id="3.40.50.1240">
    <property type="entry name" value="Phosphoglycerate mutase-like"/>
    <property type="match status" value="1"/>
</dbReference>
<protein>
    <submittedName>
        <fullName evidence="2">Phosphohistidine phosphatase SixA</fullName>
    </submittedName>
</protein>
<proteinExistence type="predicted"/>
<sequence length="226" mass="24759">MHNIKQTRPRADTARIRRSGKIIISAVTITLIALISGFVLWPATPLDLADDHQMQRSGIYQHWKAGEVIALVRHAERCDRSANPCLGPADGITRLGSATATDLGKAYRTIGMDRTDVISSPMTRTLQTAQAMFNQAASTQDWLLNCADNFENDIKAHKLQGRNLILVTHSGCISDLESRLGFAHALATEYTSSLFLTLGTDGKLQILGILNAKSWPQVLKEAPNNL</sequence>
<dbReference type="InterPro" id="IPR013078">
    <property type="entry name" value="His_Pase_superF_clade-1"/>
</dbReference>
<dbReference type="AlphaFoldDB" id="A0A1H4KSP5"/>
<accession>A0A1H4KSP5</accession>
<evidence type="ECO:0000313" key="2">
    <source>
        <dbReference type="EMBL" id="SEB61560.1"/>
    </source>
</evidence>
<dbReference type="RefSeq" id="WP_341865621.1">
    <property type="nucleotide sequence ID" value="NZ_FNTJ01000001.1"/>
</dbReference>
<keyword evidence="1" id="KW-1133">Transmembrane helix</keyword>
<keyword evidence="1" id="KW-0472">Membrane</keyword>
<gene>
    <name evidence="2" type="ORF">SAMN05216178_1525</name>
</gene>
<dbReference type="InterPro" id="IPR029033">
    <property type="entry name" value="His_PPase_superfam"/>
</dbReference>
<dbReference type="Proteomes" id="UP000198982">
    <property type="component" value="Unassembled WGS sequence"/>
</dbReference>
<keyword evidence="3" id="KW-1185">Reference proteome</keyword>
<dbReference type="CDD" id="cd07040">
    <property type="entry name" value="HP"/>
    <property type="match status" value="1"/>
</dbReference>
<dbReference type="Pfam" id="PF00300">
    <property type="entry name" value="His_Phos_1"/>
    <property type="match status" value="1"/>
</dbReference>
<reference evidence="3" key="1">
    <citation type="submission" date="2016-10" db="EMBL/GenBank/DDBJ databases">
        <authorList>
            <person name="Varghese N."/>
            <person name="Submissions S."/>
        </authorList>
    </citation>
    <scope>NUCLEOTIDE SEQUENCE [LARGE SCALE GENOMIC DNA]</scope>
    <source>
        <strain evidence="3">DSM 9751</strain>
    </source>
</reference>
<evidence type="ECO:0000313" key="3">
    <source>
        <dbReference type="Proteomes" id="UP000198982"/>
    </source>
</evidence>
<organism evidence="2 3">
    <name type="scientific">Pseudomonas saponiphila</name>
    <dbReference type="NCBI Taxonomy" id="556534"/>
    <lineage>
        <taxon>Bacteria</taxon>
        <taxon>Pseudomonadati</taxon>
        <taxon>Pseudomonadota</taxon>
        <taxon>Gammaproteobacteria</taxon>
        <taxon>Pseudomonadales</taxon>
        <taxon>Pseudomonadaceae</taxon>
        <taxon>Pseudomonas</taxon>
    </lineage>
</organism>
<evidence type="ECO:0000256" key="1">
    <source>
        <dbReference type="SAM" id="Phobius"/>
    </source>
</evidence>